<evidence type="ECO:0000256" key="2">
    <source>
        <dbReference type="ARBA" id="ARBA00009074"/>
    </source>
</evidence>
<comment type="subcellular location">
    <subcellularLocation>
        <location evidence="1">Membrane</location>
    </subcellularLocation>
</comment>
<dbReference type="Pfam" id="PF05055">
    <property type="entry name" value="DUF677"/>
    <property type="match status" value="1"/>
</dbReference>
<organism evidence="6 7">
    <name type="scientific">Corymbia citriodora subsp. variegata</name>
    <dbReference type="NCBI Taxonomy" id="360336"/>
    <lineage>
        <taxon>Eukaryota</taxon>
        <taxon>Viridiplantae</taxon>
        <taxon>Streptophyta</taxon>
        <taxon>Embryophyta</taxon>
        <taxon>Tracheophyta</taxon>
        <taxon>Spermatophyta</taxon>
        <taxon>Magnoliopsida</taxon>
        <taxon>eudicotyledons</taxon>
        <taxon>Gunneridae</taxon>
        <taxon>Pentapetalae</taxon>
        <taxon>rosids</taxon>
        <taxon>malvids</taxon>
        <taxon>Myrtales</taxon>
        <taxon>Myrtaceae</taxon>
        <taxon>Myrtoideae</taxon>
        <taxon>Eucalypteae</taxon>
        <taxon>Corymbia</taxon>
    </lineage>
</organism>
<evidence type="ECO:0000313" key="6">
    <source>
        <dbReference type="EMBL" id="KAF7849178.1"/>
    </source>
</evidence>
<dbReference type="OrthoDB" id="1717278at2759"/>
<protein>
    <submittedName>
        <fullName evidence="6">Uncharacterized protein</fullName>
    </submittedName>
</protein>
<proteinExistence type="inferred from homology"/>
<evidence type="ECO:0000256" key="4">
    <source>
        <dbReference type="ARBA" id="ARBA00022989"/>
    </source>
</evidence>
<keyword evidence="7" id="KW-1185">Reference proteome</keyword>
<dbReference type="Gramene" id="rna-gnl|WGS:JABURB|Cocit.L1155.1">
    <property type="protein sequence ID" value="cds-KAF7849178.1"/>
    <property type="gene ID" value="gene-BT93_L1155"/>
</dbReference>
<reference evidence="6" key="1">
    <citation type="submission" date="2020-05" db="EMBL/GenBank/DDBJ databases">
        <title>WGS assembly of Corymbia citriodora subspecies variegata.</title>
        <authorList>
            <person name="Barry K."/>
            <person name="Hundley H."/>
            <person name="Shu S."/>
            <person name="Jenkins J."/>
            <person name="Grimwood J."/>
            <person name="Baten A."/>
        </authorList>
    </citation>
    <scope>NUCLEOTIDE SEQUENCE</scope>
    <source>
        <strain evidence="6">CV2-018</strain>
    </source>
</reference>
<name>A0A8T0CNE0_CORYI</name>
<comment type="caution">
    <text evidence="6">The sequence shown here is derived from an EMBL/GenBank/DDBJ whole genome shotgun (WGS) entry which is preliminary data.</text>
</comment>
<dbReference type="AlphaFoldDB" id="A0A8T0CNE0"/>
<dbReference type="PANTHER" id="PTHR31113:SF3">
    <property type="entry name" value="UPF0496 PROTEIN 1"/>
    <property type="match status" value="1"/>
</dbReference>
<comment type="similarity">
    <text evidence="2">Belongs to the UPF0496 family.</text>
</comment>
<evidence type="ECO:0000256" key="1">
    <source>
        <dbReference type="ARBA" id="ARBA00004370"/>
    </source>
</evidence>
<dbReference type="EMBL" id="MU089846">
    <property type="protein sequence ID" value="KAF7849178.1"/>
    <property type="molecule type" value="Genomic_DNA"/>
</dbReference>
<evidence type="ECO:0000256" key="5">
    <source>
        <dbReference type="ARBA" id="ARBA00023136"/>
    </source>
</evidence>
<gene>
    <name evidence="6" type="ORF">BT93_L1155</name>
</gene>
<dbReference type="GO" id="GO:0016020">
    <property type="term" value="C:membrane"/>
    <property type="evidence" value="ECO:0007669"/>
    <property type="project" value="UniProtKB-SubCell"/>
</dbReference>
<accession>A0A8T0CNE0</accession>
<keyword evidence="4" id="KW-1133">Transmembrane helix</keyword>
<evidence type="ECO:0000256" key="3">
    <source>
        <dbReference type="ARBA" id="ARBA00022692"/>
    </source>
</evidence>
<keyword evidence="3" id="KW-0812">Transmembrane</keyword>
<dbReference type="Proteomes" id="UP000806378">
    <property type="component" value="Unassembled WGS sequence"/>
</dbReference>
<dbReference type="PANTHER" id="PTHR31113">
    <property type="entry name" value="UPF0496 PROTEIN 3-RELATED"/>
    <property type="match status" value="1"/>
</dbReference>
<evidence type="ECO:0000313" key="7">
    <source>
        <dbReference type="Proteomes" id="UP000806378"/>
    </source>
</evidence>
<dbReference type="InterPro" id="IPR007749">
    <property type="entry name" value="DUF677"/>
</dbReference>
<sequence length="266" mass="30588">MGDSNIRRNLPELFEVVRDDYLNGLYILCFCATLENCLKYVRDAQLLICDALGCFEEEDRNGDSRYSNTLEKLRNFRDTGVPLTEFREVFQVIHKQQKSRFEKLQVKKKKINEELKCIRTWAKVFSMIMVATFEAVLINSFMTSAVVAPSVAPALAAAAAFPMELVGDWIDSLWKNYENKVKKEEEVINSMRIRTYVALTDLDTIGSLIDLMEVDTKSLLHRPDFAIEKGPEALKLGLPDIKRKLRDFMKDVEELETQAEISFRGL</sequence>
<keyword evidence="5" id="KW-0472">Membrane</keyword>